<dbReference type="AlphaFoldDB" id="A0A0C2YWY5"/>
<name>A0A0C2YWY5_HEBCY</name>
<dbReference type="EMBL" id="KN831772">
    <property type="protein sequence ID" value="KIM45512.1"/>
    <property type="molecule type" value="Genomic_DNA"/>
</dbReference>
<protein>
    <submittedName>
        <fullName evidence="1">Uncharacterized protein</fullName>
    </submittedName>
</protein>
<proteinExistence type="predicted"/>
<reference evidence="2" key="2">
    <citation type="submission" date="2015-01" db="EMBL/GenBank/DDBJ databases">
        <title>Evolutionary Origins and Diversification of the Mycorrhizal Mutualists.</title>
        <authorList>
            <consortium name="DOE Joint Genome Institute"/>
            <consortium name="Mycorrhizal Genomics Consortium"/>
            <person name="Kohler A."/>
            <person name="Kuo A."/>
            <person name="Nagy L.G."/>
            <person name="Floudas D."/>
            <person name="Copeland A."/>
            <person name="Barry K.W."/>
            <person name="Cichocki N."/>
            <person name="Veneault-Fourrey C."/>
            <person name="LaButti K."/>
            <person name="Lindquist E.A."/>
            <person name="Lipzen A."/>
            <person name="Lundell T."/>
            <person name="Morin E."/>
            <person name="Murat C."/>
            <person name="Riley R."/>
            <person name="Ohm R."/>
            <person name="Sun H."/>
            <person name="Tunlid A."/>
            <person name="Henrissat B."/>
            <person name="Grigoriev I.V."/>
            <person name="Hibbett D.S."/>
            <person name="Martin F."/>
        </authorList>
    </citation>
    <scope>NUCLEOTIDE SEQUENCE [LARGE SCALE GENOMIC DNA]</scope>
    <source>
        <strain evidence="2">h7</strain>
    </source>
</reference>
<keyword evidence="2" id="KW-1185">Reference proteome</keyword>
<accession>A0A0C2YWY5</accession>
<sequence>MYESDCSCGLLYSTTYVSCATYTNPDVGGAAAILSPTIESDAGRLSHGFPFLT</sequence>
<dbReference type="Proteomes" id="UP000053424">
    <property type="component" value="Unassembled WGS sequence"/>
</dbReference>
<organism evidence="1 2">
    <name type="scientific">Hebeloma cylindrosporum</name>
    <dbReference type="NCBI Taxonomy" id="76867"/>
    <lineage>
        <taxon>Eukaryota</taxon>
        <taxon>Fungi</taxon>
        <taxon>Dikarya</taxon>
        <taxon>Basidiomycota</taxon>
        <taxon>Agaricomycotina</taxon>
        <taxon>Agaricomycetes</taxon>
        <taxon>Agaricomycetidae</taxon>
        <taxon>Agaricales</taxon>
        <taxon>Agaricineae</taxon>
        <taxon>Hymenogastraceae</taxon>
        <taxon>Hebeloma</taxon>
    </lineage>
</organism>
<evidence type="ECO:0000313" key="1">
    <source>
        <dbReference type="EMBL" id="KIM45512.1"/>
    </source>
</evidence>
<evidence type="ECO:0000313" key="2">
    <source>
        <dbReference type="Proteomes" id="UP000053424"/>
    </source>
</evidence>
<dbReference type="HOGENOM" id="CLU_3068922_0_0_1"/>
<gene>
    <name evidence="1" type="ORF">M413DRAFT_342140</name>
</gene>
<reference evidence="1 2" key="1">
    <citation type="submission" date="2014-04" db="EMBL/GenBank/DDBJ databases">
        <authorList>
            <consortium name="DOE Joint Genome Institute"/>
            <person name="Kuo A."/>
            <person name="Gay G."/>
            <person name="Dore J."/>
            <person name="Kohler A."/>
            <person name="Nagy L.G."/>
            <person name="Floudas D."/>
            <person name="Copeland A."/>
            <person name="Barry K.W."/>
            <person name="Cichocki N."/>
            <person name="Veneault-Fourrey C."/>
            <person name="LaButti K."/>
            <person name="Lindquist E.A."/>
            <person name="Lipzen A."/>
            <person name="Lundell T."/>
            <person name="Morin E."/>
            <person name="Murat C."/>
            <person name="Sun H."/>
            <person name="Tunlid A."/>
            <person name="Henrissat B."/>
            <person name="Grigoriev I.V."/>
            <person name="Hibbett D.S."/>
            <person name="Martin F."/>
            <person name="Nordberg H.P."/>
            <person name="Cantor M.N."/>
            <person name="Hua S.X."/>
        </authorList>
    </citation>
    <scope>NUCLEOTIDE SEQUENCE [LARGE SCALE GENOMIC DNA]</scope>
    <source>
        <strain evidence="2">h7</strain>
    </source>
</reference>